<dbReference type="HOGENOM" id="CLU_2566827_0_0_10"/>
<feature type="compositionally biased region" description="Polar residues" evidence="2">
    <location>
        <begin position="59"/>
        <end position="70"/>
    </location>
</feature>
<evidence type="ECO:0000256" key="1">
    <source>
        <dbReference type="ARBA" id="ARBA00022741"/>
    </source>
</evidence>
<protein>
    <recommendedName>
        <fullName evidence="3">Acb2/Tad1 hairpin domain-containing protein</fullName>
    </recommendedName>
</protein>
<evidence type="ECO:0000313" key="5">
    <source>
        <dbReference type="Proteomes" id="UP000016496"/>
    </source>
</evidence>
<evidence type="ECO:0000256" key="2">
    <source>
        <dbReference type="SAM" id="MobiDB-lite"/>
    </source>
</evidence>
<feature type="domain" description="Acb2/Tad1 hairpin" evidence="3">
    <location>
        <begin position="12"/>
        <end position="47"/>
    </location>
</feature>
<dbReference type="AlphaFoldDB" id="U2DP19"/>
<evidence type="ECO:0000313" key="4">
    <source>
        <dbReference type="EMBL" id="ERI81456.1"/>
    </source>
</evidence>
<dbReference type="EMBL" id="AWSV01000162">
    <property type="protein sequence ID" value="ERI81456.1"/>
    <property type="molecule type" value="Genomic_DNA"/>
</dbReference>
<comment type="caution">
    <text evidence="4">The sequence shown here is derived from an EMBL/GenBank/DDBJ whole genome shotgun (WGS) entry which is preliminary data.</text>
</comment>
<keyword evidence="1" id="KW-0547">Nucleotide-binding</keyword>
<reference evidence="4 5" key="1">
    <citation type="submission" date="2013-08" db="EMBL/GenBank/DDBJ databases">
        <authorList>
            <person name="Weinstock G."/>
            <person name="Sodergren E."/>
            <person name="Wylie T."/>
            <person name="Fulton L."/>
            <person name="Fulton R."/>
            <person name="Fronick C."/>
            <person name="O'Laughlin M."/>
            <person name="Godfrey J."/>
            <person name="Miner T."/>
            <person name="Herter B."/>
            <person name="Appelbaum E."/>
            <person name="Cordes M."/>
            <person name="Lek S."/>
            <person name="Wollam A."/>
            <person name="Pepin K.H."/>
            <person name="Palsikar V.B."/>
            <person name="Mitreva M."/>
            <person name="Wilson R.K."/>
        </authorList>
    </citation>
    <scope>NUCLEOTIDE SEQUENCE [LARGE SCALE GENOMIC DNA]</scope>
    <source>
        <strain evidence="4 5">F0041</strain>
    </source>
</reference>
<dbReference type="RefSeq" id="WP_021646979.1">
    <property type="nucleotide sequence ID" value="NZ_KE993158.1"/>
</dbReference>
<feature type="region of interest" description="Disordered" evidence="2">
    <location>
        <begin position="58"/>
        <end position="81"/>
    </location>
</feature>
<accession>U2DP19</accession>
<evidence type="ECO:0000259" key="3">
    <source>
        <dbReference type="Pfam" id="PF24729"/>
    </source>
</evidence>
<gene>
    <name evidence="4" type="ORF">HMPREF1981_03220</name>
</gene>
<dbReference type="OrthoDB" id="1097513at2"/>
<dbReference type="InterPro" id="IPR056098">
    <property type="entry name" value="Acb2/Tad1_hairpin"/>
</dbReference>
<dbReference type="PATRIC" id="fig|1321819.3.peg.2971"/>
<proteinExistence type="predicted"/>
<dbReference type="GO" id="GO:0000166">
    <property type="term" value="F:nucleotide binding"/>
    <property type="evidence" value="ECO:0007669"/>
    <property type="project" value="UniProtKB-KW"/>
</dbReference>
<sequence length="81" mass="9117">MTFEQEVVENKRLRQEIDAKIQEVKNLPASRERSLAITKLQEAVMWLGMDLKRLGTVNPYPSSKDPSTGATIEPTADGLKF</sequence>
<dbReference type="Pfam" id="PF24729">
    <property type="entry name" value="Acb2_Tad1_hairpin"/>
    <property type="match status" value="1"/>
</dbReference>
<organism evidence="4 5">
    <name type="scientific">Bacteroides pyogenes F0041</name>
    <dbReference type="NCBI Taxonomy" id="1321819"/>
    <lineage>
        <taxon>Bacteria</taxon>
        <taxon>Pseudomonadati</taxon>
        <taxon>Bacteroidota</taxon>
        <taxon>Bacteroidia</taxon>
        <taxon>Bacteroidales</taxon>
        <taxon>Bacteroidaceae</taxon>
        <taxon>Bacteroides</taxon>
    </lineage>
</organism>
<dbReference type="Proteomes" id="UP000016496">
    <property type="component" value="Unassembled WGS sequence"/>
</dbReference>
<name>U2DP19_9BACE</name>